<keyword evidence="2" id="KW-0472">Membrane</keyword>
<dbReference type="PANTHER" id="PTHR30024">
    <property type="entry name" value="ALIPHATIC SULFONATES-BINDING PROTEIN-RELATED"/>
    <property type="match status" value="1"/>
</dbReference>
<sequence length="364" mass="39710">MAIEKDKKVKRIIQAVIAVLVIGGIIIGAQFGKTKYSSPSESLEANSSTKTTDSNSTSSDDLFPIKTATRKDCTLAPFLVADKKGFFKEEGLKLVFTGELNNDAVTPSILSGDNDVADTHPNSLALKVYGGSKIKAVGRSIIEPGPDVDPKLRHMRFYVNKDAVASGVKTWSDLTNYKGNEKIKSAGFNNTCEDFIPNKISDAKGVSRGKFEWITFESDLQKIQALKLGQVDIIGVHPPFFDAATEAGLTQISDSSEAGLGEATGVYLYYFSDSFIEKNPDKVAAFVRAMTKAQKWANANVEETAKLTSEFIGTEVKGNHYYSETTQINEDTIKPWIEDLENTGAIPKGSIKVDDIITHKFEAQ</sequence>
<name>A0A1V4IXA2_9CLOT</name>
<dbReference type="InterPro" id="IPR015168">
    <property type="entry name" value="SsuA/THI5"/>
</dbReference>
<protein>
    <submittedName>
        <fullName evidence="4">ABC transporter substrate-binding protein</fullName>
    </submittedName>
    <submittedName>
        <fullName evidence="5">NMT1/THI5 like protein</fullName>
    </submittedName>
</protein>
<keyword evidence="6" id="KW-1185">Reference proteome</keyword>
<feature type="domain" description="SsuA/THI5-like" evidence="3">
    <location>
        <begin position="196"/>
        <end position="302"/>
    </location>
</feature>
<dbReference type="RefSeq" id="WP_079438625.1">
    <property type="nucleotide sequence ID" value="NZ_MZGT01000011.1"/>
</dbReference>
<accession>A0A1V4IXA2</accession>
<proteinExistence type="predicted"/>
<keyword evidence="2" id="KW-1133">Transmembrane helix</keyword>
<evidence type="ECO:0000256" key="2">
    <source>
        <dbReference type="SAM" id="Phobius"/>
    </source>
</evidence>
<feature type="compositionally biased region" description="Low complexity" evidence="1">
    <location>
        <begin position="37"/>
        <end position="61"/>
    </location>
</feature>
<dbReference type="Proteomes" id="UP000191056">
    <property type="component" value="Unassembled WGS sequence"/>
</dbReference>
<gene>
    <name evidence="5" type="ORF">CLCHR_10410</name>
    <name evidence="4" type="ORF">GKZ28_22360</name>
</gene>
<dbReference type="AlphaFoldDB" id="A0A1V4IXA2"/>
<comment type="caution">
    <text evidence="5">The sequence shown here is derived from an EMBL/GenBank/DDBJ whole genome shotgun (WGS) entry which is preliminary data.</text>
</comment>
<feature type="region of interest" description="Disordered" evidence="1">
    <location>
        <begin position="35"/>
        <end position="61"/>
    </location>
</feature>
<dbReference type="OrthoDB" id="286202at2"/>
<evidence type="ECO:0000259" key="3">
    <source>
        <dbReference type="Pfam" id="PF09084"/>
    </source>
</evidence>
<feature type="transmembrane region" description="Helical" evidence="2">
    <location>
        <begin position="12"/>
        <end position="32"/>
    </location>
</feature>
<evidence type="ECO:0000313" key="6">
    <source>
        <dbReference type="Proteomes" id="UP000191056"/>
    </source>
</evidence>
<dbReference type="SUPFAM" id="SSF53850">
    <property type="entry name" value="Periplasmic binding protein-like II"/>
    <property type="match status" value="1"/>
</dbReference>
<dbReference type="Proteomes" id="UP000656077">
    <property type="component" value="Unassembled WGS sequence"/>
</dbReference>
<reference evidence="5 6" key="1">
    <citation type="submission" date="2017-03" db="EMBL/GenBank/DDBJ databases">
        <title>Genome sequence of Clostridium chromiireducens DSM 23318.</title>
        <authorList>
            <person name="Poehlein A."/>
            <person name="Daniel R."/>
        </authorList>
    </citation>
    <scope>NUCLEOTIDE SEQUENCE [LARGE SCALE GENOMIC DNA]</scope>
    <source>
        <strain evidence="5 6">DSM 23318</strain>
    </source>
</reference>
<evidence type="ECO:0000256" key="1">
    <source>
        <dbReference type="SAM" id="MobiDB-lite"/>
    </source>
</evidence>
<dbReference type="Gene3D" id="3.40.190.10">
    <property type="entry name" value="Periplasmic binding protein-like II"/>
    <property type="match status" value="2"/>
</dbReference>
<dbReference type="EMBL" id="WSRQ01000056">
    <property type="protein sequence ID" value="MVX66421.1"/>
    <property type="molecule type" value="Genomic_DNA"/>
</dbReference>
<dbReference type="EMBL" id="MZGT01000011">
    <property type="protein sequence ID" value="OPJ64688.1"/>
    <property type="molecule type" value="Genomic_DNA"/>
</dbReference>
<evidence type="ECO:0000313" key="5">
    <source>
        <dbReference type="EMBL" id="OPJ64688.1"/>
    </source>
</evidence>
<feature type="domain" description="SsuA/THI5-like" evidence="3">
    <location>
        <begin position="76"/>
        <end position="141"/>
    </location>
</feature>
<organism evidence="5 6">
    <name type="scientific">Clostridium chromiireducens</name>
    <dbReference type="NCBI Taxonomy" id="225345"/>
    <lineage>
        <taxon>Bacteria</taxon>
        <taxon>Bacillati</taxon>
        <taxon>Bacillota</taxon>
        <taxon>Clostridia</taxon>
        <taxon>Eubacteriales</taxon>
        <taxon>Clostridiaceae</taxon>
        <taxon>Clostridium</taxon>
    </lineage>
</organism>
<dbReference type="Pfam" id="PF09084">
    <property type="entry name" value="NMT1"/>
    <property type="match status" value="2"/>
</dbReference>
<dbReference type="STRING" id="225345.CLCHR_10410"/>
<keyword evidence="2" id="KW-0812">Transmembrane</keyword>
<reference evidence="4" key="2">
    <citation type="submission" date="2019-12" db="EMBL/GenBank/DDBJ databases">
        <title>Microbes associate with the intestines of laboratory mice.</title>
        <authorList>
            <person name="Navarre W."/>
            <person name="Wong E."/>
        </authorList>
    </citation>
    <scope>NUCLEOTIDE SEQUENCE</scope>
    <source>
        <strain evidence="4">NM79_F5</strain>
    </source>
</reference>
<evidence type="ECO:0000313" key="4">
    <source>
        <dbReference type="EMBL" id="MVX66421.1"/>
    </source>
</evidence>